<dbReference type="PANTHER" id="PTHR43226">
    <property type="entry name" value="XAA-PRO AMINOPEPTIDASE 3"/>
    <property type="match status" value="1"/>
</dbReference>
<dbReference type="PANTHER" id="PTHR43226:SF4">
    <property type="entry name" value="XAA-PRO AMINOPEPTIDASE 3"/>
    <property type="match status" value="1"/>
</dbReference>
<evidence type="ECO:0000256" key="2">
    <source>
        <dbReference type="ARBA" id="ARBA00001936"/>
    </source>
</evidence>
<evidence type="ECO:0000313" key="14">
    <source>
        <dbReference type="Proteomes" id="UP000182409"/>
    </source>
</evidence>
<organism evidence="13 14">
    <name type="scientific">Terriglobus roseus</name>
    <dbReference type="NCBI Taxonomy" id="392734"/>
    <lineage>
        <taxon>Bacteria</taxon>
        <taxon>Pseudomonadati</taxon>
        <taxon>Acidobacteriota</taxon>
        <taxon>Terriglobia</taxon>
        <taxon>Terriglobales</taxon>
        <taxon>Acidobacteriaceae</taxon>
        <taxon>Terriglobus</taxon>
    </lineage>
</organism>
<dbReference type="GO" id="GO:0005829">
    <property type="term" value="C:cytosol"/>
    <property type="evidence" value="ECO:0007669"/>
    <property type="project" value="TreeGrafter"/>
</dbReference>
<dbReference type="Gene3D" id="3.40.350.10">
    <property type="entry name" value="Creatinase/prolidase N-terminal domain"/>
    <property type="match status" value="1"/>
</dbReference>
<dbReference type="InterPro" id="IPR036005">
    <property type="entry name" value="Creatinase/aminopeptidase-like"/>
</dbReference>
<dbReference type="Pfam" id="PF00557">
    <property type="entry name" value="Peptidase_M24"/>
    <property type="match status" value="1"/>
</dbReference>
<gene>
    <name evidence="13" type="ORF">SAMN05443244_1122</name>
</gene>
<dbReference type="EMBL" id="FNSD01000001">
    <property type="protein sequence ID" value="SEB56050.1"/>
    <property type="molecule type" value="Genomic_DNA"/>
</dbReference>
<keyword evidence="5" id="KW-0645">Protease</keyword>
<sequence length="461" mass="49705">MRCSSLLLPALLGLFSLAAPALEKPSAEELHARRVALASKLNGGVAMFFAAEEPLLDFTPFRQDSSFYYLTGWTEPGAALLIEAALPEAGNATTGVQPAEAYREILFLPTRNLRMEGYTGRKLDNTDPNAAKAAGVDEVRPMSQLVAELDRVTHGDVQHNYGRRAGLIYGDPTVPQATATMTLLSQSLGMGTTLPLHDVLSPLMLERQTKSAFELGLLQKAADASVAAHREAMKNIKPNLGENVIEGQFYAKVRAQGCERTSYASIVGSGPFSTQLHYSDDNRVMRKGDLVVIDAGCEYSMYAADITRTMPVDGHFTARQREIYNIVLGAQQAAQAAFVSGKSTPGTLAQRTGPDNTSLDRAAFEYINTHGKDLNGEPLGKYFIHGLGHSVGIDVHDGMLGAKVLGPGDVITIEPGIYIPEENLGVRIEDTFYVDANGKLVNMSANLPHTPEEVEAAMRGK</sequence>
<name>A0A1H4KBX8_9BACT</name>
<evidence type="ECO:0000259" key="12">
    <source>
        <dbReference type="SMART" id="SM01011"/>
    </source>
</evidence>
<dbReference type="InterPro" id="IPR029149">
    <property type="entry name" value="Creatin/AminoP/Spt16_N"/>
</dbReference>
<evidence type="ECO:0000256" key="1">
    <source>
        <dbReference type="ARBA" id="ARBA00001424"/>
    </source>
</evidence>
<dbReference type="AlphaFoldDB" id="A0A1H4KBX8"/>
<keyword evidence="9" id="KW-0464">Manganese</keyword>
<comment type="similarity">
    <text evidence="3 10">Belongs to the peptidase M24B family.</text>
</comment>
<proteinExistence type="inferred from homology"/>
<dbReference type="InterPro" id="IPR052433">
    <property type="entry name" value="X-Pro_dipept-like"/>
</dbReference>
<keyword evidence="7" id="KW-0378">Hydrolase</keyword>
<dbReference type="OrthoDB" id="9806388at2"/>
<evidence type="ECO:0000256" key="11">
    <source>
        <dbReference type="SAM" id="SignalP"/>
    </source>
</evidence>
<evidence type="ECO:0000256" key="3">
    <source>
        <dbReference type="ARBA" id="ARBA00008766"/>
    </source>
</evidence>
<keyword evidence="11" id="KW-0732">Signal</keyword>
<dbReference type="GO" id="GO:0006508">
    <property type="term" value="P:proteolysis"/>
    <property type="evidence" value="ECO:0007669"/>
    <property type="project" value="UniProtKB-KW"/>
</dbReference>
<keyword evidence="6 10" id="KW-0479">Metal-binding</keyword>
<evidence type="ECO:0000256" key="10">
    <source>
        <dbReference type="RuleBase" id="RU000590"/>
    </source>
</evidence>
<dbReference type="InterPro" id="IPR000994">
    <property type="entry name" value="Pept_M24"/>
</dbReference>
<protein>
    <recommendedName>
        <fullName evidence="4">Xaa-Pro aminopeptidase</fullName>
        <ecNumber evidence="4">3.4.11.9</ecNumber>
    </recommendedName>
</protein>
<dbReference type="Proteomes" id="UP000182409">
    <property type="component" value="Unassembled WGS sequence"/>
</dbReference>
<reference evidence="13 14" key="1">
    <citation type="submission" date="2016-10" db="EMBL/GenBank/DDBJ databases">
        <authorList>
            <person name="de Groot N.N."/>
        </authorList>
    </citation>
    <scope>NUCLEOTIDE SEQUENCE [LARGE SCALE GENOMIC DNA]</scope>
    <source>
        <strain evidence="13 14">AB35.6</strain>
    </source>
</reference>
<dbReference type="EC" id="3.4.11.9" evidence="4"/>
<evidence type="ECO:0000256" key="4">
    <source>
        <dbReference type="ARBA" id="ARBA00012574"/>
    </source>
</evidence>
<evidence type="ECO:0000256" key="7">
    <source>
        <dbReference type="ARBA" id="ARBA00022801"/>
    </source>
</evidence>
<feature type="signal peptide" evidence="11">
    <location>
        <begin position="1"/>
        <end position="21"/>
    </location>
</feature>
<dbReference type="SMART" id="SM01011">
    <property type="entry name" value="AMP_N"/>
    <property type="match status" value="1"/>
</dbReference>
<dbReference type="GO" id="GO:0070006">
    <property type="term" value="F:metalloaminopeptidase activity"/>
    <property type="evidence" value="ECO:0007669"/>
    <property type="project" value="InterPro"/>
</dbReference>
<dbReference type="GO" id="GO:0030145">
    <property type="term" value="F:manganese ion binding"/>
    <property type="evidence" value="ECO:0007669"/>
    <property type="project" value="InterPro"/>
</dbReference>
<dbReference type="PROSITE" id="PS00491">
    <property type="entry name" value="PROLINE_PEPTIDASE"/>
    <property type="match status" value="1"/>
</dbReference>
<evidence type="ECO:0000256" key="5">
    <source>
        <dbReference type="ARBA" id="ARBA00022670"/>
    </source>
</evidence>
<dbReference type="InterPro" id="IPR007865">
    <property type="entry name" value="Aminopep_P_N"/>
</dbReference>
<dbReference type="SUPFAM" id="SSF53092">
    <property type="entry name" value="Creatinase/prolidase N-terminal domain"/>
    <property type="match status" value="1"/>
</dbReference>
<evidence type="ECO:0000256" key="6">
    <source>
        <dbReference type="ARBA" id="ARBA00022723"/>
    </source>
</evidence>
<keyword evidence="8" id="KW-0482">Metalloprotease</keyword>
<dbReference type="Pfam" id="PF05195">
    <property type="entry name" value="AMP_N"/>
    <property type="match status" value="1"/>
</dbReference>
<feature type="chain" id="PRO_5010292729" description="Xaa-Pro aminopeptidase" evidence="11">
    <location>
        <begin position="22"/>
        <end position="461"/>
    </location>
</feature>
<comment type="cofactor">
    <cofactor evidence="2">
        <name>Mn(2+)</name>
        <dbReference type="ChEBI" id="CHEBI:29035"/>
    </cofactor>
</comment>
<dbReference type="Gene3D" id="3.90.230.10">
    <property type="entry name" value="Creatinase/methionine aminopeptidase superfamily"/>
    <property type="match status" value="1"/>
</dbReference>
<feature type="domain" description="Aminopeptidase P N-terminal" evidence="12">
    <location>
        <begin position="25"/>
        <end position="168"/>
    </location>
</feature>
<accession>A0A1H4KBX8</accession>
<evidence type="ECO:0000256" key="8">
    <source>
        <dbReference type="ARBA" id="ARBA00023049"/>
    </source>
</evidence>
<dbReference type="InterPro" id="IPR001131">
    <property type="entry name" value="Peptidase_M24B_aminopep-P_CS"/>
</dbReference>
<dbReference type="SUPFAM" id="SSF55920">
    <property type="entry name" value="Creatinase/aminopeptidase"/>
    <property type="match status" value="1"/>
</dbReference>
<keyword evidence="13" id="KW-0031">Aminopeptidase</keyword>
<evidence type="ECO:0000256" key="9">
    <source>
        <dbReference type="ARBA" id="ARBA00023211"/>
    </source>
</evidence>
<dbReference type="RefSeq" id="WP_074652718.1">
    <property type="nucleotide sequence ID" value="NZ_FNSD01000001.1"/>
</dbReference>
<evidence type="ECO:0000313" key="13">
    <source>
        <dbReference type="EMBL" id="SEB56050.1"/>
    </source>
</evidence>
<comment type="catalytic activity">
    <reaction evidence="1">
        <text>Release of any N-terminal amino acid, including proline, that is linked to proline, even from a dipeptide or tripeptide.</text>
        <dbReference type="EC" id="3.4.11.9"/>
    </reaction>
</comment>